<feature type="domain" description="Ig-like" evidence="1">
    <location>
        <begin position="555"/>
        <end position="654"/>
    </location>
</feature>
<evidence type="ECO:0000259" key="1">
    <source>
        <dbReference type="PROSITE" id="PS50835"/>
    </source>
</evidence>
<reference evidence="2 3" key="1">
    <citation type="submission" date="2022-03" db="EMBL/GenBank/DDBJ databases">
        <title>Novel taxa within the pig intestine.</title>
        <authorList>
            <person name="Wylensek D."/>
            <person name="Bishof K."/>
            <person name="Afrizal A."/>
            <person name="Clavel T."/>
        </authorList>
    </citation>
    <scope>NUCLEOTIDE SEQUENCE [LARGE SCALE GENOMIC DNA]</scope>
    <source>
        <strain evidence="2 3">CLA-KB-P66</strain>
    </source>
</reference>
<sequence>MKTLAKAVEISKPDDEIFLKSGTYTLSEQLNISKKLKITGGFNGDETSSSPSNAKPSVIQGNNNFRLLYVNGAQLNVSCLTFAKGKATRSFFVSIRPIPDPIPIRPFEENSIEKEYIRVPMATEDTPDLKAWGGAILANNAPLFIKNCIFKDNSAESGESYSEGDGVFGGAIAAIATESSALGIKNSEFVSNSAKATSTLPAKGGAVYAENSTQLLVSIENTKFTSNKAISARPPSSGGRYIIALERDFESNPIEIHNRLAQGGAVFSYGGLISNCDFEKNEASSILKDDTEAKGGALAIIAKNSSEIIQNLFLSNSAKGDDAFGGALYIECEDADALAEQNSFIKNSADEGGAIAIIGSPNVSPELNANYFESNLADEGAGIALAQKAGIETKPVSITNSTFYKNKADEGGAIAYSDDLVSPESANSSAKVLFNTFRENSAKEGSAISLEGSLYASSNIFADSEKYAEIYIERDDTTSVAVLKNSIVPTLSTIPARVSMENVKEANPMFTGLRTEGVMTSFGVAQNSPATTFAPDAQINVSADIFLNARSGTNPTIGAVEYKGDFVEVSSENTSVSLIDGEKLALSVSATKYTGKLSYQWFVDKNDGKGFVPASSKKDTISIKASAKVPQSTYKCLVSDATGASAYSGEHNISVFPKPKITENINYKGSFRGENTVLSVGASGENLYYQWQVFKDGAWRDIEGENSQNIVLENLQSENMGERYRAQVGVKVDGKIIANSFVSSKEAKISLSEPAGIGGVRAVQKQAEFDQSYSADASNIKIEDLGAGFVTELSVQNATGAKPKYQWQILADAENGIWQDIEKAVKPTYSFTENKEGSASYRCKVYCELGSQISEKFTPQIDIDFVMPPIPASIADNALKFDIDGEKFTLVCPDAKNAILINNPLQESGSWLEGTKVAYKFKNAKEASLSIIANQCAYGENGKKQTVKISYNLALKYDGVSRAVGGTYTEGKTTSQIKSANLEFEVSERAAVLPDSLQETNMVFKANGVSYGIIFENAKLYSIVNEEGKVLEQGSYRGKKSGNTFAMKLKPSLKNEDFSVSEFNLYAAANKFWTNVKYSDFEGVKFCADELDGDVSNEYLAPEISENLPETFTVESGKSATLEVVAYGTDLKYQWFCNSEPIAKANTNKLTQKFDKAKDNGKTYFVEVSNESGSVSSRISTVRVIEPLALKSITADKKACIRDDSITLTATATGENIFYEWFYSTDGKEWKVFSSGTLNTCIVSPNDIEKLKTAEKVFFKAEIYDALDAEKTNVKSFAMKSSIAIVSPSEIQMLTISQPEFELDGKAEGTSEESSLKSDAQFEVLQGSKLTLSAVATGYQIKYQWQKLVFENENDEGAWKNISGATSRSYTLTPDVNGDWNDVENFYNTYRCKVYSTATQTQVYTKAVELKCNIAAIPENPVGTSIRVIFDATQIDPAYGSFYIDPNYPIRRYDFTLTPVSTTEAMLSKGGTYWRDGLLAEYITNVSYTYKRTSTTTAEISISGKFYQVTNPNLWGDLYYKNTPIEIVLTLSSPSSTTNSDNTSAISARGTMSAYYDYSYEPKEITTLIDSKIIRYDKNSFEKTPKSLANKSMKFSELETFNEYGYDPVVSFGEKTMSMQIGNMSYDGTYTYKVSGNKMILTGEIDYLNNKKITVENLTIYPNYVPEKGYPFSVKYTYGNRKAEQSGFVKELPKD</sequence>
<dbReference type="InterPro" id="IPR007110">
    <property type="entry name" value="Ig-like_dom"/>
</dbReference>
<evidence type="ECO:0000313" key="2">
    <source>
        <dbReference type="EMBL" id="MDX8414634.1"/>
    </source>
</evidence>
<name>A0ABU4WDK4_9BACT</name>
<accession>A0ABU4WDK4</accession>
<dbReference type="SUPFAM" id="SSF48726">
    <property type="entry name" value="Immunoglobulin"/>
    <property type="match status" value="1"/>
</dbReference>
<dbReference type="Gene3D" id="2.60.40.2700">
    <property type="match status" value="1"/>
</dbReference>
<evidence type="ECO:0000313" key="3">
    <source>
        <dbReference type="Proteomes" id="UP001275932"/>
    </source>
</evidence>
<dbReference type="EMBL" id="JALBUT010000001">
    <property type="protein sequence ID" value="MDX8414634.1"/>
    <property type="molecule type" value="Genomic_DNA"/>
</dbReference>
<dbReference type="InterPro" id="IPR036179">
    <property type="entry name" value="Ig-like_dom_sf"/>
</dbReference>
<comment type="caution">
    <text evidence="2">The sequence shown here is derived from an EMBL/GenBank/DDBJ whole genome shotgun (WGS) entry which is preliminary data.</text>
</comment>
<dbReference type="InterPro" id="IPR011050">
    <property type="entry name" value="Pectin_lyase_fold/virulence"/>
</dbReference>
<protein>
    <recommendedName>
        <fullName evidence="1">Ig-like domain-containing protein</fullName>
    </recommendedName>
</protein>
<dbReference type="Gene3D" id="2.60.40.10">
    <property type="entry name" value="Immunoglobulins"/>
    <property type="match status" value="2"/>
</dbReference>
<dbReference type="RefSeq" id="WP_370396083.1">
    <property type="nucleotide sequence ID" value="NZ_JALBUT010000001.1"/>
</dbReference>
<dbReference type="InterPro" id="IPR013783">
    <property type="entry name" value="Ig-like_fold"/>
</dbReference>
<dbReference type="PROSITE" id="PS50835">
    <property type="entry name" value="IG_LIKE"/>
    <property type="match status" value="1"/>
</dbReference>
<dbReference type="Proteomes" id="UP001275932">
    <property type="component" value="Unassembled WGS sequence"/>
</dbReference>
<proteinExistence type="predicted"/>
<keyword evidence="3" id="KW-1185">Reference proteome</keyword>
<organism evidence="2 3">
    <name type="scientific">Intestinicryptomonas porci</name>
    <dbReference type="NCBI Taxonomy" id="2926320"/>
    <lineage>
        <taxon>Bacteria</taxon>
        <taxon>Pseudomonadati</taxon>
        <taxon>Verrucomicrobiota</taxon>
        <taxon>Opitutia</taxon>
        <taxon>Opitutales</taxon>
        <taxon>Intestinicryptomonaceae</taxon>
        <taxon>Intestinicryptomonas</taxon>
    </lineage>
</organism>
<gene>
    <name evidence="2" type="ORF">MOX91_00345</name>
</gene>
<dbReference type="SUPFAM" id="SSF51126">
    <property type="entry name" value="Pectin lyase-like"/>
    <property type="match status" value="1"/>
</dbReference>